<dbReference type="GO" id="GO:0046872">
    <property type="term" value="F:metal ion binding"/>
    <property type="evidence" value="ECO:0007669"/>
    <property type="project" value="UniProtKB-KW"/>
</dbReference>
<evidence type="ECO:0000256" key="2">
    <source>
        <dbReference type="ARBA" id="ARBA00022801"/>
    </source>
</evidence>
<comment type="similarity">
    <text evidence="4">Belongs to the cyclic nucleotide phosphodiesterase class-III family.</text>
</comment>
<dbReference type="InterPro" id="IPR004843">
    <property type="entry name" value="Calcineurin-like_PHP"/>
</dbReference>
<organism evidence="6 7">
    <name type="scientific">Desulfoprunum benzoelyticum</name>
    <dbReference type="NCBI Taxonomy" id="1506996"/>
    <lineage>
        <taxon>Bacteria</taxon>
        <taxon>Pseudomonadati</taxon>
        <taxon>Thermodesulfobacteriota</taxon>
        <taxon>Desulfobulbia</taxon>
        <taxon>Desulfobulbales</taxon>
        <taxon>Desulfobulbaceae</taxon>
        <taxon>Desulfoprunum</taxon>
    </lineage>
</organism>
<proteinExistence type="inferred from homology"/>
<dbReference type="Gene3D" id="3.60.21.10">
    <property type="match status" value="1"/>
</dbReference>
<evidence type="ECO:0000256" key="1">
    <source>
        <dbReference type="ARBA" id="ARBA00022723"/>
    </source>
</evidence>
<dbReference type="RefSeq" id="WP_183351528.1">
    <property type="nucleotide sequence ID" value="NZ_JACHEO010000014.1"/>
</dbReference>
<accession>A0A840UV30</accession>
<evidence type="ECO:0000256" key="4">
    <source>
        <dbReference type="ARBA" id="ARBA00025742"/>
    </source>
</evidence>
<feature type="domain" description="Calcineurin-like phosphoesterase" evidence="5">
    <location>
        <begin position="2"/>
        <end position="232"/>
    </location>
</feature>
<dbReference type="Proteomes" id="UP000539642">
    <property type="component" value="Unassembled WGS sequence"/>
</dbReference>
<keyword evidence="3" id="KW-0408">Iron</keyword>
<dbReference type="Pfam" id="PF00149">
    <property type="entry name" value="Metallophos"/>
    <property type="match status" value="1"/>
</dbReference>
<dbReference type="AlphaFoldDB" id="A0A840UV30"/>
<keyword evidence="7" id="KW-1185">Reference proteome</keyword>
<evidence type="ECO:0000259" key="5">
    <source>
        <dbReference type="Pfam" id="PF00149"/>
    </source>
</evidence>
<keyword evidence="1" id="KW-0479">Metal-binding</keyword>
<dbReference type="SUPFAM" id="SSF56300">
    <property type="entry name" value="Metallo-dependent phosphatases"/>
    <property type="match status" value="1"/>
</dbReference>
<comment type="caution">
    <text evidence="6">The sequence shown here is derived from an EMBL/GenBank/DDBJ whole genome shotgun (WGS) entry which is preliminary data.</text>
</comment>
<dbReference type="PANTHER" id="PTHR42988:SF2">
    <property type="entry name" value="CYCLIC NUCLEOTIDE PHOSPHODIESTERASE CBUA0032-RELATED"/>
    <property type="match status" value="1"/>
</dbReference>
<protein>
    <submittedName>
        <fullName evidence="6">3',5'-cyclic AMP phosphodiesterase CpdA</fullName>
    </submittedName>
</protein>
<evidence type="ECO:0000313" key="7">
    <source>
        <dbReference type="Proteomes" id="UP000539642"/>
    </source>
</evidence>
<gene>
    <name evidence="6" type="ORF">HNQ81_002436</name>
</gene>
<evidence type="ECO:0000256" key="3">
    <source>
        <dbReference type="ARBA" id="ARBA00023004"/>
    </source>
</evidence>
<keyword evidence="2" id="KW-0378">Hydrolase</keyword>
<dbReference type="EMBL" id="JACHEO010000014">
    <property type="protein sequence ID" value="MBB5348696.1"/>
    <property type="molecule type" value="Genomic_DNA"/>
</dbReference>
<dbReference type="InterPro" id="IPR029052">
    <property type="entry name" value="Metallo-depent_PP-like"/>
</dbReference>
<dbReference type="PANTHER" id="PTHR42988">
    <property type="entry name" value="PHOSPHOHYDROLASE"/>
    <property type="match status" value="1"/>
</dbReference>
<dbReference type="InterPro" id="IPR050884">
    <property type="entry name" value="CNP_phosphodiesterase-III"/>
</dbReference>
<sequence>MVAHCSDLHITRVGQSGIGDFLNKRLLGGLRWQLQRRHDQHDGLLTTLCEDLQRTRPDHIVITGDLTHLSLPAEFAAARDRLQTMGPPDQVTVVPGNHDQYVRTAWRQSFAWWLPYMQGDLPVPQPTAAEPDLGEVFPVLRIRRHVAVIGTSSARPSALHLATGAIGEEQLAKLETMLRQLHGQPLFRILLIHHPPVPGVVSRRRSLTDAPFLQALIARYGVELILFGHAHKTAREFLPGPAGPIPVIGMPSVSSLERSAERRARYCLFHIVRSADRWLVRMEERILDADCRRFIAGPRRELVVSR</sequence>
<reference evidence="6 7" key="1">
    <citation type="submission" date="2020-08" db="EMBL/GenBank/DDBJ databases">
        <title>Genomic Encyclopedia of Type Strains, Phase IV (KMG-IV): sequencing the most valuable type-strain genomes for metagenomic binning, comparative biology and taxonomic classification.</title>
        <authorList>
            <person name="Goeker M."/>
        </authorList>
    </citation>
    <scope>NUCLEOTIDE SEQUENCE [LARGE SCALE GENOMIC DNA]</scope>
    <source>
        <strain evidence="6 7">DSM 28570</strain>
    </source>
</reference>
<dbReference type="GO" id="GO:0016787">
    <property type="term" value="F:hydrolase activity"/>
    <property type="evidence" value="ECO:0007669"/>
    <property type="project" value="UniProtKB-KW"/>
</dbReference>
<name>A0A840UV30_9BACT</name>
<evidence type="ECO:0000313" key="6">
    <source>
        <dbReference type="EMBL" id="MBB5348696.1"/>
    </source>
</evidence>